<dbReference type="RefSeq" id="WP_189554867.1">
    <property type="nucleotide sequence ID" value="NZ_BMTP01000033.1"/>
</dbReference>
<dbReference type="Gene3D" id="3.60.10.10">
    <property type="entry name" value="Endonuclease/exonuclease/phosphatase"/>
    <property type="match status" value="1"/>
</dbReference>
<evidence type="ECO:0000313" key="4">
    <source>
        <dbReference type="Proteomes" id="UP000636661"/>
    </source>
</evidence>
<accession>A0A918I6A2</accession>
<dbReference type="Pfam" id="PF03372">
    <property type="entry name" value="Exo_endo_phos"/>
    <property type="match status" value="1"/>
</dbReference>
<protein>
    <recommendedName>
        <fullName evidence="2">Endonuclease/exonuclease/phosphatase domain-containing protein</fullName>
    </recommendedName>
</protein>
<dbReference type="InterPro" id="IPR005135">
    <property type="entry name" value="Endo/exonuclease/phosphatase"/>
</dbReference>
<keyword evidence="4" id="KW-1185">Reference proteome</keyword>
<organism evidence="3 4">
    <name type="scientific">Streptomyces lavendofoliae</name>
    <dbReference type="NCBI Taxonomy" id="67314"/>
    <lineage>
        <taxon>Bacteria</taxon>
        <taxon>Bacillati</taxon>
        <taxon>Actinomycetota</taxon>
        <taxon>Actinomycetes</taxon>
        <taxon>Kitasatosporales</taxon>
        <taxon>Streptomycetaceae</taxon>
        <taxon>Streptomyces</taxon>
    </lineage>
</organism>
<feature type="signal peptide" evidence="1">
    <location>
        <begin position="1"/>
        <end position="34"/>
    </location>
</feature>
<comment type="caution">
    <text evidence="3">The sequence shown here is derived from an EMBL/GenBank/DDBJ whole genome shotgun (WGS) entry which is preliminary data.</text>
</comment>
<feature type="chain" id="PRO_5037218447" description="Endonuclease/exonuclease/phosphatase domain-containing protein" evidence="1">
    <location>
        <begin position="35"/>
        <end position="314"/>
    </location>
</feature>
<dbReference type="AlphaFoldDB" id="A0A918I6A2"/>
<evidence type="ECO:0000313" key="3">
    <source>
        <dbReference type="EMBL" id="GGU67775.1"/>
    </source>
</evidence>
<dbReference type="GO" id="GO:0003824">
    <property type="term" value="F:catalytic activity"/>
    <property type="evidence" value="ECO:0007669"/>
    <property type="project" value="InterPro"/>
</dbReference>
<dbReference type="Proteomes" id="UP000636661">
    <property type="component" value="Unassembled WGS sequence"/>
</dbReference>
<gene>
    <name evidence="3" type="ORF">GCM10010274_65240</name>
</gene>
<evidence type="ECO:0000259" key="2">
    <source>
        <dbReference type="Pfam" id="PF03372"/>
    </source>
</evidence>
<keyword evidence="1" id="KW-0732">Signal</keyword>
<evidence type="ECO:0000256" key="1">
    <source>
        <dbReference type="SAM" id="SignalP"/>
    </source>
</evidence>
<dbReference type="SUPFAM" id="SSF56219">
    <property type="entry name" value="DNase I-like"/>
    <property type="match status" value="1"/>
</dbReference>
<reference evidence="3" key="1">
    <citation type="journal article" date="2014" name="Int. J. Syst. Evol. Microbiol.">
        <title>Complete genome sequence of Corynebacterium casei LMG S-19264T (=DSM 44701T), isolated from a smear-ripened cheese.</title>
        <authorList>
            <consortium name="US DOE Joint Genome Institute (JGI-PGF)"/>
            <person name="Walter F."/>
            <person name="Albersmeier A."/>
            <person name="Kalinowski J."/>
            <person name="Ruckert C."/>
        </authorList>
    </citation>
    <scope>NUCLEOTIDE SEQUENCE</scope>
    <source>
        <strain evidence="3">JCM 4391</strain>
    </source>
</reference>
<dbReference type="InterPro" id="IPR036691">
    <property type="entry name" value="Endo/exonu/phosph_ase_sf"/>
</dbReference>
<reference evidence="3" key="2">
    <citation type="submission" date="2020-09" db="EMBL/GenBank/DDBJ databases">
        <authorList>
            <person name="Sun Q."/>
            <person name="Ohkuma M."/>
        </authorList>
    </citation>
    <scope>NUCLEOTIDE SEQUENCE</scope>
    <source>
        <strain evidence="3">JCM 4391</strain>
    </source>
</reference>
<name>A0A918I6A2_9ACTN</name>
<dbReference type="EMBL" id="BMTP01000033">
    <property type="protein sequence ID" value="GGU67775.1"/>
    <property type="molecule type" value="Genomic_DNA"/>
</dbReference>
<proteinExistence type="predicted"/>
<sequence length="314" mass="34437">MRWPYGKARVGATLTPVALAALTLPLLGTTPAAADVAEQRLPSKINALTWNICGGAKSICGGTGTAKEKIAKVMERVADDPSLAVIILTEVCEKAHAGELQRNLKDGWRVNFRAGPVMGGRPGEVNRCSMPGTEDQRAGVLVALKKFRGSQIRAKDENFPGVPYANDKAGRPTQGAACLRDWTYKVMACGSHFPSDGVDEREGTDYDTREACAYRFGALGAKWQAKGWRTVLGGDLNLNAEDERPRLRYLYDWGNFEGDQQNRVTHDGVLSNEKLDYLFFSDRGWRLEGAIVDYSDSVSALSDHWLLKATVQRT</sequence>
<feature type="domain" description="Endonuclease/exonuclease/phosphatase" evidence="2">
    <location>
        <begin position="48"/>
        <end position="304"/>
    </location>
</feature>